<dbReference type="Gene3D" id="1.20.1250.20">
    <property type="entry name" value="MFS general substrate transporter like domains"/>
    <property type="match status" value="1"/>
</dbReference>
<protein>
    <recommendedName>
        <fullName evidence="5">Major facilitator superfamily (MFS) profile domain-containing protein</fullName>
    </recommendedName>
</protein>
<keyword evidence="7" id="KW-1185">Reference proteome</keyword>
<evidence type="ECO:0000256" key="1">
    <source>
        <dbReference type="ARBA" id="ARBA00022692"/>
    </source>
</evidence>
<dbReference type="InterPro" id="IPR011701">
    <property type="entry name" value="MFS"/>
</dbReference>
<dbReference type="PROSITE" id="PS50850">
    <property type="entry name" value="MFS"/>
    <property type="match status" value="1"/>
</dbReference>
<proteinExistence type="predicted"/>
<keyword evidence="2 4" id="KW-1133">Transmembrane helix</keyword>
<evidence type="ECO:0000259" key="5">
    <source>
        <dbReference type="PROSITE" id="PS50850"/>
    </source>
</evidence>
<evidence type="ECO:0000313" key="7">
    <source>
        <dbReference type="Proteomes" id="UP000636264"/>
    </source>
</evidence>
<comment type="caution">
    <text evidence="6">The sequence shown here is derived from an EMBL/GenBank/DDBJ whole genome shotgun (WGS) entry which is preliminary data.</text>
</comment>
<dbReference type="GO" id="GO:0022857">
    <property type="term" value="F:transmembrane transporter activity"/>
    <property type="evidence" value="ECO:0007669"/>
    <property type="project" value="InterPro"/>
</dbReference>
<feature type="domain" description="Major facilitator superfamily (MFS) profile" evidence="5">
    <location>
        <begin position="21"/>
        <end position="169"/>
    </location>
</feature>
<accession>A0A916S1S2</accession>
<dbReference type="InterPro" id="IPR020846">
    <property type="entry name" value="MFS_dom"/>
</dbReference>
<dbReference type="Proteomes" id="UP000636264">
    <property type="component" value="Unassembled WGS sequence"/>
</dbReference>
<dbReference type="RefSeq" id="WP_210315567.1">
    <property type="nucleotide sequence ID" value="NZ_BMIF01000015.1"/>
</dbReference>
<keyword evidence="3 4" id="KW-0472">Membrane</keyword>
<feature type="transmembrane region" description="Helical" evidence="4">
    <location>
        <begin position="107"/>
        <end position="125"/>
    </location>
</feature>
<gene>
    <name evidence="6" type="ORF">GCM10011385_36800</name>
</gene>
<evidence type="ECO:0000256" key="2">
    <source>
        <dbReference type="ARBA" id="ARBA00022989"/>
    </source>
</evidence>
<evidence type="ECO:0000256" key="4">
    <source>
        <dbReference type="SAM" id="Phobius"/>
    </source>
</evidence>
<feature type="transmembrane region" description="Helical" evidence="4">
    <location>
        <begin position="83"/>
        <end position="101"/>
    </location>
</feature>
<dbReference type="GO" id="GO:0005886">
    <property type="term" value="C:plasma membrane"/>
    <property type="evidence" value="ECO:0007669"/>
    <property type="project" value="TreeGrafter"/>
</dbReference>
<dbReference type="SUPFAM" id="SSF103473">
    <property type="entry name" value="MFS general substrate transporter"/>
    <property type="match status" value="1"/>
</dbReference>
<dbReference type="PANTHER" id="PTHR43129:SF1">
    <property type="entry name" value="FOSMIDOMYCIN RESISTANCE PROTEIN"/>
    <property type="match status" value="1"/>
</dbReference>
<feature type="transmembrane region" description="Helical" evidence="4">
    <location>
        <begin position="49"/>
        <end position="71"/>
    </location>
</feature>
<reference evidence="6" key="1">
    <citation type="journal article" date="2014" name="Int. J. Syst. Evol. Microbiol.">
        <title>Complete genome sequence of Corynebacterium casei LMG S-19264T (=DSM 44701T), isolated from a smear-ripened cheese.</title>
        <authorList>
            <consortium name="US DOE Joint Genome Institute (JGI-PGF)"/>
            <person name="Walter F."/>
            <person name="Albersmeier A."/>
            <person name="Kalinowski J."/>
            <person name="Ruckert C."/>
        </authorList>
    </citation>
    <scope>NUCLEOTIDE SEQUENCE</scope>
    <source>
        <strain evidence="6">CGMCC 1.15320</strain>
    </source>
</reference>
<dbReference type="InterPro" id="IPR036259">
    <property type="entry name" value="MFS_trans_sf"/>
</dbReference>
<feature type="transmembrane region" description="Helical" evidence="4">
    <location>
        <begin position="21"/>
        <end position="43"/>
    </location>
</feature>
<keyword evidence="1 4" id="KW-0812">Transmembrane</keyword>
<name>A0A916S1S2_9HYPH</name>
<reference evidence="6" key="2">
    <citation type="submission" date="2020-09" db="EMBL/GenBank/DDBJ databases">
        <authorList>
            <person name="Sun Q."/>
            <person name="Zhou Y."/>
        </authorList>
    </citation>
    <scope>NUCLEOTIDE SEQUENCE</scope>
    <source>
        <strain evidence="6">CGMCC 1.15320</strain>
    </source>
</reference>
<sequence>MNAIAEPETSKADMTVARRGLLAQISSAHLVSHFHIMTIPALLPLLPAVMGISYVDLGMAIGVFNIASAVVQAPLGYAVDRYGAMRLLMLGLALGSGSFLILAVHPAFGMLVVAMALAGIANGVYHPANYALLARGIPQDKMGRAFSIHTFAGYLGTGRGCHVSQKRPQ</sequence>
<organism evidence="6 7">
    <name type="scientific">Nitratireductor aestuarii</name>
    <dbReference type="NCBI Taxonomy" id="1735103"/>
    <lineage>
        <taxon>Bacteria</taxon>
        <taxon>Pseudomonadati</taxon>
        <taxon>Pseudomonadota</taxon>
        <taxon>Alphaproteobacteria</taxon>
        <taxon>Hyphomicrobiales</taxon>
        <taxon>Phyllobacteriaceae</taxon>
        <taxon>Nitratireductor</taxon>
    </lineage>
</organism>
<evidence type="ECO:0000256" key="3">
    <source>
        <dbReference type="ARBA" id="ARBA00023136"/>
    </source>
</evidence>
<dbReference type="AlphaFoldDB" id="A0A916S1S2"/>
<evidence type="ECO:0000313" key="6">
    <source>
        <dbReference type="EMBL" id="GGA79248.1"/>
    </source>
</evidence>
<dbReference type="EMBL" id="BMIF01000015">
    <property type="protein sequence ID" value="GGA79248.1"/>
    <property type="molecule type" value="Genomic_DNA"/>
</dbReference>
<dbReference type="PANTHER" id="PTHR43129">
    <property type="entry name" value="FOSMIDOMYCIN RESISTANCE PROTEIN"/>
    <property type="match status" value="1"/>
</dbReference>
<dbReference type="Pfam" id="PF07690">
    <property type="entry name" value="MFS_1"/>
    <property type="match status" value="1"/>
</dbReference>